<reference evidence="31" key="2">
    <citation type="journal article" date="2023" name="Science">
        <title>Genomic signatures of disease resistance in endangered staghorn corals.</title>
        <authorList>
            <person name="Vollmer S.V."/>
            <person name="Selwyn J.D."/>
            <person name="Despard B.A."/>
            <person name="Roesel C.L."/>
        </authorList>
    </citation>
    <scope>NUCLEOTIDE SEQUENCE</scope>
    <source>
        <strain evidence="31">K2</strain>
    </source>
</reference>
<dbReference type="GO" id="GO:0047620">
    <property type="term" value="F:acylglycerol kinase activity"/>
    <property type="evidence" value="ECO:0007669"/>
    <property type="project" value="UniProtKB-EC"/>
</dbReference>
<evidence type="ECO:0000313" key="32">
    <source>
        <dbReference type="Proteomes" id="UP001249851"/>
    </source>
</evidence>
<evidence type="ECO:0000256" key="5">
    <source>
        <dbReference type="ARBA" id="ARBA00012133"/>
    </source>
</evidence>
<dbReference type="PANTHER" id="PTHR12358">
    <property type="entry name" value="SPHINGOSINE KINASE"/>
    <property type="match status" value="1"/>
</dbReference>
<proteinExistence type="inferred from homology"/>
<dbReference type="EC" id="2.7.1.94" evidence="23"/>
<comment type="catalytic activity">
    <reaction evidence="26">
        <text>a 2-acylglycerol + ATP = a 2-acyl-sn-glycerol 3-phosphate + ADP + H(+)</text>
        <dbReference type="Rhea" id="RHEA:39847"/>
        <dbReference type="ChEBI" id="CHEBI:15378"/>
        <dbReference type="ChEBI" id="CHEBI:17389"/>
        <dbReference type="ChEBI" id="CHEBI:30616"/>
        <dbReference type="ChEBI" id="CHEBI:64982"/>
        <dbReference type="ChEBI" id="CHEBI:456216"/>
    </reaction>
    <physiologicalReaction direction="left-to-right" evidence="26">
        <dbReference type="Rhea" id="RHEA:39848"/>
    </physiologicalReaction>
</comment>
<comment type="catalytic activity">
    <reaction evidence="27">
        <text>an N-acylsphing-4-enine + ATP = an N-acylsphing-4-enine 1-phosphate + ADP + H(+)</text>
        <dbReference type="Rhea" id="RHEA:17929"/>
        <dbReference type="ChEBI" id="CHEBI:15378"/>
        <dbReference type="ChEBI" id="CHEBI:30616"/>
        <dbReference type="ChEBI" id="CHEBI:52639"/>
        <dbReference type="ChEBI" id="CHEBI:57674"/>
        <dbReference type="ChEBI" id="CHEBI:456216"/>
        <dbReference type="EC" id="2.7.1.138"/>
    </reaction>
    <physiologicalReaction direction="left-to-right" evidence="27">
        <dbReference type="Rhea" id="RHEA:17930"/>
    </physiologicalReaction>
</comment>
<comment type="catalytic activity">
    <reaction evidence="19">
        <text>2-(5Z,8Z,11Z,14Z-eicosatetraenoyl)-glycerol + ATP = 2-(5Z,8Z,11Z,14Z-eicosatetraenoyl)-sn-glycero-3-phosphate + ADP + H(+)</text>
        <dbReference type="Rhea" id="RHEA:43316"/>
        <dbReference type="ChEBI" id="CHEBI:15378"/>
        <dbReference type="ChEBI" id="CHEBI:30616"/>
        <dbReference type="ChEBI" id="CHEBI:52392"/>
        <dbReference type="ChEBI" id="CHEBI:78209"/>
        <dbReference type="ChEBI" id="CHEBI:456216"/>
    </reaction>
    <physiologicalReaction direction="left-to-right" evidence="19">
        <dbReference type="Rhea" id="RHEA:43317"/>
    </physiologicalReaction>
</comment>
<evidence type="ECO:0000256" key="17">
    <source>
        <dbReference type="ARBA" id="ARBA00024505"/>
    </source>
</evidence>
<keyword evidence="8 31" id="KW-0418">Kinase</keyword>
<evidence type="ECO:0000256" key="9">
    <source>
        <dbReference type="ARBA" id="ARBA00022792"/>
    </source>
</evidence>
<dbReference type="InterPro" id="IPR050187">
    <property type="entry name" value="Lipid_Phosphate_FormReg"/>
</dbReference>
<comment type="catalytic activity">
    <reaction evidence="16">
        <text>1-(5Z,8Z,11Z,14Z-eicosatetraenoyl)-sn-glycerol + ATP = 1-(5Z,8Z,11Z,14Z-eicosatetraenoyl)-sn-glycero-3-phosphate + ADP + H(+)</text>
        <dbReference type="Rhea" id="RHEA:43328"/>
        <dbReference type="ChEBI" id="CHEBI:15378"/>
        <dbReference type="ChEBI" id="CHEBI:30616"/>
        <dbReference type="ChEBI" id="CHEBI:34071"/>
        <dbReference type="ChEBI" id="CHEBI:74938"/>
        <dbReference type="ChEBI" id="CHEBI:456216"/>
    </reaction>
    <physiologicalReaction direction="left-to-right" evidence="16">
        <dbReference type="Rhea" id="RHEA:43329"/>
    </physiologicalReaction>
</comment>
<keyword evidence="10" id="KW-0067">ATP-binding</keyword>
<dbReference type="GO" id="GO:0004143">
    <property type="term" value="F:ATP-dependent diacylglycerol kinase activity"/>
    <property type="evidence" value="ECO:0007669"/>
    <property type="project" value="UniProtKB-EC"/>
</dbReference>
<evidence type="ECO:0000256" key="10">
    <source>
        <dbReference type="ARBA" id="ARBA00022840"/>
    </source>
</evidence>
<comment type="catalytic activity">
    <reaction evidence="17">
        <text>1-(9Z-octadecenoyl)-sn-glycerol + ATP = 1-(9Z-octadecenoyl)-sn-glycero-3-phosphate + ADP + H(+)</text>
        <dbReference type="Rhea" id="RHEA:41079"/>
        <dbReference type="ChEBI" id="CHEBI:15378"/>
        <dbReference type="ChEBI" id="CHEBI:30616"/>
        <dbReference type="ChEBI" id="CHEBI:74544"/>
        <dbReference type="ChEBI" id="CHEBI:75757"/>
        <dbReference type="ChEBI" id="CHEBI:456216"/>
    </reaction>
    <physiologicalReaction direction="left-to-right" evidence="17">
        <dbReference type="Rhea" id="RHEA:41080"/>
    </physiologicalReaction>
</comment>
<dbReference type="GO" id="GO:0001729">
    <property type="term" value="F:ceramide kinase activity"/>
    <property type="evidence" value="ECO:0007669"/>
    <property type="project" value="UniProtKB-EC"/>
</dbReference>
<evidence type="ECO:0000256" key="12">
    <source>
        <dbReference type="ARBA" id="ARBA00023128"/>
    </source>
</evidence>
<evidence type="ECO:0000256" key="8">
    <source>
        <dbReference type="ARBA" id="ARBA00022777"/>
    </source>
</evidence>
<evidence type="ECO:0000256" key="27">
    <source>
        <dbReference type="ARBA" id="ARBA00048034"/>
    </source>
</evidence>
<dbReference type="GO" id="GO:0005524">
    <property type="term" value="F:ATP binding"/>
    <property type="evidence" value="ECO:0007669"/>
    <property type="project" value="UniProtKB-KW"/>
</dbReference>
<dbReference type="GO" id="GO:0046513">
    <property type="term" value="P:ceramide biosynthetic process"/>
    <property type="evidence" value="ECO:0007669"/>
    <property type="project" value="TreeGrafter"/>
</dbReference>
<comment type="pathway">
    <text evidence="4">Lipid metabolism; glycerolipid metabolism.</text>
</comment>
<evidence type="ECO:0000256" key="25">
    <source>
        <dbReference type="ARBA" id="ARBA00030553"/>
    </source>
</evidence>
<dbReference type="InterPro" id="IPR045579">
    <property type="entry name" value="AGK_C"/>
</dbReference>
<keyword evidence="11" id="KW-0443">Lipid metabolism</keyword>
<evidence type="ECO:0000256" key="24">
    <source>
        <dbReference type="ARBA" id="ARBA00026142"/>
    </source>
</evidence>
<evidence type="ECO:0000256" key="15">
    <source>
        <dbReference type="ARBA" id="ARBA00023411"/>
    </source>
</evidence>
<evidence type="ECO:0000256" key="16">
    <source>
        <dbReference type="ARBA" id="ARBA00024483"/>
    </source>
</evidence>
<dbReference type="InterPro" id="IPR016064">
    <property type="entry name" value="NAD/diacylglycerol_kinase_sf"/>
</dbReference>
<keyword evidence="9" id="KW-0999">Mitochondrion inner membrane</keyword>
<keyword evidence="12" id="KW-0496">Mitochondrion</keyword>
<feature type="domain" description="DAGKc" evidence="30">
    <location>
        <begin position="100"/>
        <end position="201"/>
    </location>
</feature>
<evidence type="ECO:0000256" key="20">
    <source>
        <dbReference type="ARBA" id="ARBA00024636"/>
    </source>
</evidence>
<dbReference type="GO" id="GO:0005743">
    <property type="term" value="C:mitochondrial inner membrane"/>
    <property type="evidence" value="ECO:0007669"/>
    <property type="project" value="UniProtKB-SubCell"/>
</dbReference>
<comment type="similarity">
    <text evidence="21">Belongs to the AGK family.</text>
</comment>
<organism evidence="31 32">
    <name type="scientific">Acropora cervicornis</name>
    <name type="common">Staghorn coral</name>
    <dbReference type="NCBI Taxonomy" id="6130"/>
    <lineage>
        <taxon>Eukaryota</taxon>
        <taxon>Metazoa</taxon>
        <taxon>Cnidaria</taxon>
        <taxon>Anthozoa</taxon>
        <taxon>Hexacorallia</taxon>
        <taxon>Scleractinia</taxon>
        <taxon>Astrocoeniina</taxon>
        <taxon>Acroporidae</taxon>
        <taxon>Acropora</taxon>
    </lineage>
</organism>
<evidence type="ECO:0000256" key="1">
    <source>
        <dbReference type="ARBA" id="ARBA00001946"/>
    </source>
</evidence>
<comment type="catalytic activity">
    <reaction evidence="14">
        <text>1,2-di-(9Z-octadecenoyl)-sn-glycerol + ATP = 1,2-di-(9Z-octadecenoyl)-sn-glycero-3-phosphate + ADP + H(+)</text>
        <dbReference type="Rhea" id="RHEA:40327"/>
        <dbReference type="ChEBI" id="CHEBI:15378"/>
        <dbReference type="ChEBI" id="CHEBI:30616"/>
        <dbReference type="ChEBI" id="CHEBI:52333"/>
        <dbReference type="ChEBI" id="CHEBI:74546"/>
        <dbReference type="ChEBI" id="CHEBI:456216"/>
    </reaction>
    <physiologicalReaction direction="left-to-right" evidence="14">
        <dbReference type="Rhea" id="RHEA:40328"/>
    </physiologicalReaction>
</comment>
<name>A0AAD9V7F0_ACRCE</name>
<dbReference type="PROSITE" id="PS50146">
    <property type="entry name" value="DAGK"/>
    <property type="match status" value="1"/>
</dbReference>
<comment type="cofactor">
    <cofactor evidence="1">
        <name>Mg(2+)</name>
        <dbReference type="ChEBI" id="CHEBI:18420"/>
    </cofactor>
</comment>
<dbReference type="InterPro" id="IPR017438">
    <property type="entry name" value="ATP-NAD_kinase_N"/>
</dbReference>
<dbReference type="Pfam" id="PF19712">
    <property type="entry name" value="AGK_C"/>
    <property type="match status" value="1"/>
</dbReference>
<evidence type="ECO:0000256" key="21">
    <source>
        <dbReference type="ARBA" id="ARBA00025749"/>
    </source>
</evidence>
<evidence type="ECO:0000256" key="14">
    <source>
        <dbReference type="ARBA" id="ARBA00023371"/>
    </source>
</evidence>
<dbReference type="Gene3D" id="3.40.50.10330">
    <property type="entry name" value="Probable inorganic polyphosphate/atp-NAD kinase, domain 1"/>
    <property type="match status" value="1"/>
</dbReference>
<evidence type="ECO:0000313" key="31">
    <source>
        <dbReference type="EMBL" id="KAK2563510.1"/>
    </source>
</evidence>
<comment type="subcellular location">
    <subcellularLocation>
        <location evidence="3">Mitochondrion inner membrane</location>
        <topology evidence="3">Peripheral membrane protein</topology>
    </subcellularLocation>
    <subcellularLocation>
        <location evidence="2">Mitochondrion intermembrane space</location>
    </subcellularLocation>
</comment>
<evidence type="ECO:0000256" key="4">
    <source>
        <dbReference type="ARBA" id="ARBA00005175"/>
    </source>
</evidence>
<dbReference type="Proteomes" id="UP001249851">
    <property type="component" value="Unassembled WGS sequence"/>
</dbReference>
<evidence type="ECO:0000256" key="13">
    <source>
        <dbReference type="ARBA" id="ARBA00023136"/>
    </source>
</evidence>
<comment type="catalytic activity">
    <reaction evidence="15">
        <text>a 1,2-diacyl-sn-glycerol + ATP = a 1,2-diacyl-sn-glycero-3-phosphate + ADP + H(+)</text>
        <dbReference type="Rhea" id="RHEA:10272"/>
        <dbReference type="ChEBI" id="CHEBI:15378"/>
        <dbReference type="ChEBI" id="CHEBI:17815"/>
        <dbReference type="ChEBI" id="CHEBI:30616"/>
        <dbReference type="ChEBI" id="CHEBI:58608"/>
        <dbReference type="ChEBI" id="CHEBI:456216"/>
        <dbReference type="EC" id="2.7.1.107"/>
    </reaction>
    <physiologicalReaction direction="left-to-right" evidence="15">
        <dbReference type="Rhea" id="RHEA:10273"/>
    </physiologicalReaction>
</comment>
<comment type="catalytic activity">
    <reaction evidence="28">
        <text>a monoacylglycerol + ATP = a monoacyl-sn-glycero-3-phosphate + ADP + H(+)</text>
        <dbReference type="Rhea" id="RHEA:19293"/>
        <dbReference type="ChEBI" id="CHEBI:15378"/>
        <dbReference type="ChEBI" id="CHEBI:17408"/>
        <dbReference type="ChEBI" id="CHEBI:30616"/>
        <dbReference type="ChEBI" id="CHEBI:77589"/>
        <dbReference type="ChEBI" id="CHEBI:456216"/>
        <dbReference type="EC" id="2.7.1.94"/>
    </reaction>
    <physiologicalReaction direction="left-to-right" evidence="28">
        <dbReference type="Rhea" id="RHEA:19294"/>
    </physiologicalReaction>
</comment>
<reference evidence="31" key="1">
    <citation type="journal article" date="2023" name="G3 (Bethesda)">
        <title>Whole genome assembly and annotation of the endangered Caribbean coral Acropora cervicornis.</title>
        <authorList>
            <person name="Selwyn J.D."/>
            <person name="Vollmer S.V."/>
        </authorList>
    </citation>
    <scope>NUCLEOTIDE SEQUENCE</scope>
    <source>
        <strain evidence="31">K2</strain>
    </source>
</reference>
<comment type="catalytic activity">
    <reaction evidence="29">
        <text>N-(hexanoyl)sphing-4-enine + ATP = N-hexanoylsphing-4-enine 1-phosphate + ADP + H(+)</text>
        <dbReference type="Rhea" id="RHEA:43312"/>
        <dbReference type="ChEBI" id="CHEBI:15378"/>
        <dbReference type="ChEBI" id="CHEBI:30616"/>
        <dbReference type="ChEBI" id="CHEBI:63867"/>
        <dbReference type="ChEBI" id="CHEBI:82959"/>
        <dbReference type="ChEBI" id="CHEBI:456216"/>
    </reaction>
    <physiologicalReaction direction="left-to-right" evidence="29">
        <dbReference type="Rhea" id="RHEA:43313"/>
    </physiologicalReaction>
</comment>
<dbReference type="EC" id="2.7.1.138" evidence="22"/>
<protein>
    <recommendedName>
        <fullName evidence="24">Acylglycerol kinase, mitochondrial</fullName>
        <ecNumber evidence="5">2.7.1.107</ecNumber>
        <ecNumber evidence="22">2.7.1.138</ecNumber>
        <ecNumber evidence="23">2.7.1.94</ecNumber>
    </recommendedName>
    <alternativeName>
        <fullName evidence="25">Multiple substrate lipid kinase</fullName>
    </alternativeName>
</protein>
<keyword evidence="6" id="KW-0808">Transferase</keyword>
<keyword evidence="32" id="KW-1185">Reference proteome</keyword>
<evidence type="ECO:0000256" key="22">
    <source>
        <dbReference type="ARBA" id="ARBA00026096"/>
    </source>
</evidence>
<evidence type="ECO:0000256" key="23">
    <source>
        <dbReference type="ARBA" id="ARBA00026098"/>
    </source>
</evidence>
<evidence type="ECO:0000256" key="2">
    <source>
        <dbReference type="ARBA" id="ARBA00004569"/>
    </source>
</evidence>
<accession>A0AAD9V7F0</accession>
<evidence type="ECO:0000256" key="26">
    <source>
        <dbReference type="ARBA" id="ARBA00044480"/>
    </source>
</evidence>
<evidence type="ECO:0000256" key="28">
    <source>
        <dbReference type="ARBA" id="ARBA00048663"/>
    </source>
</evidence>
<evidence type="ECO:0000259" key="30">
    <source>
        <dbReference type="PROSITE" id="PS50146"/>
    </source>
</evidence>
<gene>
    <name evidence="31" type="ORF">P5673_013226</name>
</gene>
<evidence type="ECO:0000256" key="6">
    <source>
        <dbReference type="ARBA" id="ARBA00022679"/>
    </source>
</evidence>
<dbReference type="SUPFAM" id="SSF111331">
    <property type="entry name" value="NAD kinase/diacylglycerol kinase-like"/>
    <property type="match status" value="1"/>
</dbReference>
<dbReference type="GO" id="GO:0046512">
    <property type="term" value="P:sphingosine biosynthetic process"/>
    <property type="evidence" value="ECO:0007669"/>
    <property type="project" value="TreeGrafter"/>
</dbReference>
<evidence type="ECO:0000256" key="18">
    <source>
        <dbReference type="ARBA" id="ARBA00024512"/>
    </source>
</evidence>
<dbReference type="GO" id="GO:0005758">
    <property type="term" value="C:mitochondrial intermembrane space"/>
    <property type="evidence" value="ECO:0007669"/>
    <property type="project" value="UniProtKB-SubCell"/>
</dbReference>
<comment type="catalytic activity">
    <reaction evidence="18">
        <text>a 1-acyl-sn-glycerol + ATP = a 1-acyl-sn-glycero-3-phosphate + ADP + H(+)</text>
        <dbReference type="Rhea" id="RHEA:33747"/>
        <dbReference type="ChEBI" id="CHEBI:15378"/>
        <dbReference type="ChEBI" id="CHEBI:30616"/>
        <dbReference type="ChEBI" id="CHEBI:57970"/>
        <dbReference type="ChEBI" id="CHEBI:64683"/>
        <dbReference type="ChEBI" id="CHEBI:456216"/>
    </reaction>
    <physiologicalReaction direction="left-to-right" evidence="18">
        <dbReference type="Rhea" id="RHEA:33748"/>
    </physiologicalReaction>
</comment>
<dbReference type="Pfam" id="PF00781">
    <property type="entry name" value="DAGK_cat"/>
    <property type="match status" value="1"/>
</dbReference>
<comment type="caution">
    <text evidence="31">The sequence shown here is derived from an EMBL/GenBank/DDBJ whole genome shotgun (WGS) entry which is preliminary data.</text>
</comment>
<dbReference type="PANTHER" id="PTHR12358:SF31">
    <property type="entry name" value="ACYLGLYCEROL KINASE, MITOCHONDRIAL"/>
    <property type="match status" value="1"/>
</dbReference>
<evidence type="ECO:0000256" key="3">
    <source>
        <dbReference type="ARBA" id="ARBA00004637"/>
    </source>
</evidence>
<sequence>MRRSGTFALYGTAWGRASKSKMADEKPWFYTLRKHRKKSIAAAVFAGWLMTYGANKYREYIIRRELCHEAKAFGDTTLPSLKKPRRLTMFFNPAAGRRFTDYEGQIKTLTQYIDPKTDGIIVAGGDGSLLEVVTGLLRRSDQEEISKIPIGVIPLGSHNSFYNRLFGRKSVGEVRTIGTAALAIVKGYIKPVDVMEIKGDEGRSTFALSNLHWGAFRDANEKEDKYVHSSLRYWIVGPLRRKLAYLVAAMKEWPPLVNTILTYPVNQSELKAQEDTMPIIQEGTRSRVLATACCESTMHSQQRHFNNEENEARKNGWITSSVQTFGLRILPCRELGSQTDCFLEVKLWPSDLTKTEFIETGLVQFCVAFNNMERILWLWKMEKVEKQGKQNQDEDTRHQCLTVKQLRLEPTDDKVSWFSIDGEPFEAKTITISLLPQKLHFFFTPGNIS</sequence>
<evidence type="ECO:0000256" key="11">
    <source>
        <dbReference type="ARBA" id="ARBA00023098"/>
    </source>
</evidence>
<evidence type="ECO:0000256" key="29">
    <source>
        <dbReference type="ARBA" id="ARBA00048876"/>
    </source>
</evidence>
<keyword evidence="13" id="KW-0472">Membrane</keyword>
<keyword evidence="7" id="KW-0547">Nucleotide-binding</keyword>
<dbReference type="EMBL" id="JARQWQ010000025">
    <property type="protein sequence ID" value="KAK2563510.1"/>
    <property type="molecule type" value="Genomic_DNA"/>
</dbReference>
<dbReference type="InterPro" id="IPR001206">
    <property type="entry name" value="Diacylglycerol_kinase_cat_dom"/>
</dbReference>
<comment type="catalytic activity">
    <reaction evidence="20">
        <text>1-hexadecanoyl-sn-glycerol + ATP = 1-hexadecanoyl-sn-glycero-3-phosphate + ADP + H(+)</text>
        <dbReference type="Rhea" id="RHEA:43308"/>
        <dbReference type="ChEBI" id="CHEBI:15378"/>
        <dbReference type="ChEBI" id="CHEBI:30616"/>
        <dbReference type="ChEBI" id="CHEBI:57518"/>
        <dbReference type="ChEBI" id="CHEBI:75542"/>
        <dbReference type="ChEBI" id="CHEBI:456216"/>
    </reaction>
    <physiologicalReaction direction="left-to-right" evidence="20">
        <dbReference type="Rhea" id="RHEA:43309"/>
    </physiologicalReaction>
</comment>
<evidence type="ECO:0000256" key="19">
    <source>
        <dbReference type="ARBA" id="ARBA00024556"/>
    </source>
</evidence>
<dbReference type="EC" id="2.7.1.107" evidence="5"/>
<dbReference type="AlphaFoldDB" id="A0AAD9V7F0"/>
<evidence type="ECO:0000256" key="7">
    <source>
        <dbReference type="ARBA" id="ARBA00022741"/>
    </source>
</evidence>
<dbReference type="Gene3D" id="2.60.200.40">
    <property type="match status" value="1"/>
</dbReference>